<keyword evidence="3" id="KW-1185">Reference proteome</keyword>
<feature type="compositionally biased region" description="Acidic residues" evidence="1">
    <location>
        <begin position="608"/>
        <end position="621"/>
    </location>
</feature>
<evidence type="ECO:0000256" key="1">
    <source>
        <dbReference type="SAM" id="MobiDB-lite"/>
    </source>
</evidence>
<proteinExistence type="predicted"/>
<dbReference type="InterPro" id="IPR003877">
    <property type="entry name" value="SPRY_dom"/>
</dbReference>
<sequence>MQTVSPPVAPEEYDIDLDKHEFNNALRQLYPHVREREDKVYLPRRWDMAQASSYLELSPNALTVSFKRNASIQGDKDPSGVVRSDKAIPSSIGTYYFEVRILHGHRGCMGVGLSRRGGELNRMPGWDPQCFGYHGDDGNFFSACGHGRPYGPKFGTGDVIGCGIDTFLNIVFFTKNGKHLSTAYQGQSGQLQDLHPTVGLKTPGERLHVNFGQAPFMFDFEGYRKILNNEKIHKMENIAMPDEIGTFMDRVVTSFLGHSGALETLKAFEKVSKQPKPIDHEFLRKRKEIVDMVMNATHGSLIQEKLEEHFPGCVAADHKVNLILMCLRYVDLANTLQKPPPSFRASNSDPPRSSSPTEIRSRPPKLLKGSHCKSTKRTREAQKKHGKSHTPPPVRRTSAKAAEDLVLNHSKIEQFFIDEDTGEEMVSIDGFSLTKKMYIELYNSEEYGKLTYMINMGREINTLAAKVGNQLNTKDRNILEASMTMVLSPGSAVKHPLYSGYRRYIANVMVEMINGYIPKSEEKKPSDAPPIKENRIYSELHGMFLAWQGAHKEASQMESPAAAIYFMKNMVLEDLTFDEKPVEMSNEPMEISSDEREPLPEEGNGVVMEEEEDEDSDEGDI</sequence>
<feature type="compositionally biased region" description="Polar residues" evidence="1">
    <location>
        <begin position="344"/>
        <end position="358"/>
    </location>
</feature>
<organism evidence="3 4">
    <name type="scientific">Caenorhabditis tropicalis</name>
    <dbReference type="NCBI Taxonomy" id="1561998"/>
    <lineage>
        <taxon>Eukaryota</taxon>
        <taxon>Metazoa</taxon>
        <taxon>Ecdysozoa</taxon>
        <taxon>Nematoda</taxon>
        <taxon>Chromadorea</taxon>
        <taxon>Rhabditida</taxon>
        <taxon>Rhabditina</taxon>
        <taxon>Rhabditomorpha</taxon>
        <taxon>Rhabditoidea</taxon>
        <taxon>Rhabditidae</taxon>
        <taxon>Peloderinae</taxon>
        <taxon>Caenorhabditis</taxon>
    </lineage>
</organism>
<protein>
    <submittedName>
        <fullName evidence="4">B30.2/SPRY domain-containing protein</fullName>
    </submittedName>
</protein>
<dbReference type="SUPFAM" id="SSF49899">
    <property type="entry name" value="Concanavalin A-like lectins/glucanases"/>
    <property type="match status" value="1"/>
</dbReference>
<name>A0A1I7USV1_9PELO</name>
<evidence type="ECO:0000313" key="3">
    <source>
        <dbReference type="Proteomes" id="UP000095282"/>
    </source>
</evidence>
<evidence type="ECO:0000259" key="2">
    <source>
        <dbReference type="PROSITE" id="PS50188"/>
    </source>
</evidence>
<dbReference type="InterPro" id="IPR050618">
    <property type="entry name" value="Ubq-SigPath_Reg"/>
</dbReference>
<dbReference type="PANTHER" id="PTHR12864">
    <property type="entry name" value="RAN BINDING PROTEIN 9-RELATED"/>
    <property type="match status" value="1"/>
</dbReference>
<feature type="region of interest" description="Disordered" evidence="1">
    <location>
        <begin position="581"/>
        <end position="621"/>
    </location>
</feature>
<reference evidence="4" key="1">
    <citation type="submission" date="2016-11" db="UniProtKB">
        <authorList>
            <consortium name="WormBaseParasite"/>
        </authorList>
    </citation>
    <scope>IDENTIFICATION</scope>
</reference>
<dbReference type="InterPro" id="IPR043136">
    <property type="entry name" value="B30.2/SPRY_sf"/>
</dbReference>
<feature type="domain" description="B30.2/SPRY" evidence="2">
    <location>
        <begin position="24"/>
        <end position="216"/>
    </location>
</feature>
<feature type="region of interest" description="Disordered" evidence="1">
    <location>
        <begin position="339"/>
        <end position="398"/>
    </location>
</feature>
<dbReference type="STRING" id="1561998.A0A1I7USV1"/>
<dbReference type="Proteomes" id="UP000095282">
    <property type="component" value="Unplaced"/>
</dbReference>
<accession>A0A1I7USV1</accession>
<dbReference type="AlphaFoldDB" id="A0A1I7USV1"/>
<dbReference type="InterPro" id="IPR001870">
    <property type="entry name" value="B30.2/SPRY"/>
</dbReference>
<feature type="compositionally biased region" description="Basic residues" evidence="1">
    <location>
        <begin position="362"/>
        <end position="376"/>
    </location>
</feature>
<dbReference type="InterPro" id="IPR013320">
    <property type="entry name" value="ConA-like_dom_sf"/>
</dbReference>
<dbReference type="Pfam" id="PF00622">
    <property type="entry name" value="SPRY"/>
    <property type="match status" value="1"/>
</dbReference>
<dbReference type="PROSITE" id="PS50188">
    <property type="entry name" value="B302_SPRY"/>
    <property type="match status" value="1"/>
</dbReference>
<dbReference type="WBParaSite" id="Csp11.Scaffold630.g19001.t2">
    <property type="protein sequence ID" value="Csp11.Scaffold630.g19001.t2"/>
    <property type="gene ID" value="Csp11.Scaffold630.g19001"/>
</dbReference>
<dbReference type="Gene3D" id="2.60.120.920">
    <property type="match status" value="1"/>
</dbReference>
<dbReference type="SMART" id="SM00449">
    <property type="entry name" value="SPRY"/>
    <property type="match status" value="1"/>
</dbReference>
<evidence type="ECO:0000313" key="4">
    <source>
        <dbReference type="WBParaSite" id="Csp11.Scaffold630.g19001.t2"/>
    </source>
</evidence>